<name>A0A5J6L650_9MICO</name>
<dbReference type="PANTHER" id="PTHR37314">
    <property type="entry name" value="SLR0142 PROTEIN"/>
    <property type="match status" value="1"/>
</dbReference>
<dbReference type="Proteomes" id="UP000325516">
    <property type="component" value="Chromosome"/>
</dbReference>
<gene>
    <name evidence="2" type="ORF">F6J85_14285</name>
</gene>
<feature type="transmembrane region" description="Helical" evidence="1">
    <location>
        <begin position="152"/>
        <end position="175"/>
    </location>
</feature>
<dbReference type="Pfam" id="PF06912">
    <property type="entry name" value="DUF1275"/>
    <property type="match status" value="1"/>
</dbReference>
<dbReference type="EMBL" id="CP044232">
    <property type="protein sequence ID" value="QEW04139.1"/>
    <property type="molecule type" value="Genomic_DNA"/>
</dbReference>
<feature type="transmembrane region" description="Helical" evidence="1">
    <location>
        <begin position="128"/>
        <end position="146"/>
    </location>
</feature>
<feature type="transmembrane region" description="Helical" evidence="1">
    <location>
        <begin position="210"/>
        <end position="228"/>
    </location>
</feature>
<dbReference type="PANTHER" id="PTHR37314:SF4">
    <property type="entry name" value="UPF0700 TRANSMEMBRANE PROTEIN YOAK"/>
    <property type="match status" value="1"/>
</dbReference>
<feature type="transmembrane region" description="Helical" evidence="1">
    <location>
        <begin position="102"/>
        <end position="121"/>
    </location>
</feature>
<reference evidence="3" key="1">
    <citation type="submission" date="2019-09" db="EMBL/GenBank/DDBJ databases">
        <title>Mumia zhuanghuii sp. nov. isolated from the intestinal contents of plateau pika (Ochotona curzoniae) in the Qinghai-Tibet plateau of China.</title>
        <authorList>
            <person name="Tian Z."/>
        </authorList>
    </citation>
    <scope>NUCLEOTIDE SEQUENCE [LARGE SCALE GENOMIC DNA]</scope>
    <source>
        <strain evidence="3">L-031</strain>
    </source>
</reference>
<keyword evidence="3" id="KW-1185">Reference proteome</keyword>
<feature type="transmembrane region" description="Helical" evidence="1">
    <location>
        <begin position="20"/>
        <end position="41"/>
    </location>
</feature>
<evidence type="ECO:0000313" key="3">
    <source>
        <dbReference type="Proteomes" id="UP000325516"/>
    </source>
</evidence>
<keyword evidence="1" id="KW-0472">Membrane</keyword>
<keyword evidence="1" id="KW-1133">Transmembrane helix</keyword>
<feature type="transmembrane region" description="Helical" evidence="1">
    <location>
        <begin position="53"/>
        <end position="82"/>
    </location>
</feature>
<dbReference type="InterPro" id="IPR010699">
    <property type="entry name" value="DUF1275"/>
</dbReference>
<keyword evidence="1" id="KW-0812">Transmembrane</keyword>
<accession>A0A5J6L650</accession>
<dbReference type="KEGG" id="mlz:F6J85_14285"/>
<evidence type="ECO:0000313" key="2">
    <source>
        <dbReference type="EMBL" id="QEW04139.1"/>
    </source>
</evidence>
<protein>
    <submittedName>
        <fullName evidence="2">DUF1275 domain-containing protein</fullName>
    </submittedName>
</protein>
<sequence>MGTNARVDSPAHPPPARVEVACLLALTFAAGIVDALSWIGLSGVFTANQTGNVLLLGMGVAGTPGVNGLPALCALTAFLLGAAIVGRMTRASPPGWTGRTTWIFALVSVTVLALAAVAWLWPPHRFAVSGLAITAVLAAAMGAQGAEAMRLAVPQLITVAVSSAVIGAGMSLLVGPSRSRASGVLRRLLAIVALATGAFTGAVLSRVGLGAGLALAGSVAAGAAVIGHRSRAVR</sequence>
<organism evidence="2 3">
    <name type="scientific">Microbacterium lushaniae</name>
    <dbReference type="NCBI Taxonomy" id="2614639"/>
    <lineage>
        <taxon>Bacteria</taxon>
        <taxon>Bacillati</taxon>
        <taxon>Actinomycetota</taxon>
        <taxon>Actinomycetes</taxon>
        <taxon>Micrococcales</taxon>
        <taxon>Microbacteriaceae</taxon>
        <taxon>Microbacterium</taxon>
    </lineage>
</organism>
<evidence type="ECO:0000256" key="1">
    <source>
        <dbReference type="SAM" id="Phobius"/>
    </source>
</evidence>
<feature type="transmembrane region" description="Helical" evidence="1">
    <location>
        <begin position="187"/>
        <end position="204"/>
    </location>
</feature>
<dbReference type="AlphaFoldDB" id="A0A5J6L650"/>
<proteinExistence type="predicted"/>